<evidence type="ECO:0000313" key="2">
    <source>
        <dbReference type="EMBL" id="SMG51865.1"/>
    </source>
</evidence>
<feature type="chain" id="PRO_5012914292" evidence="1">
    <location>
        <begin position="20"/>
        <end position="88"/>
    </location>
</feature>
<dbReference type="Proteomes" id="UP000193804">
    <property type="component" value="Unassembled WGS sequence"/>
</dbReference>
<keyword evidence="3" id="KW-1185">Reference proteome</keyword>
<name>A0A1X7LDL4_9BACT</name>
<reference evidence="3" key="1">
    <citation type="submission" date="2017-04" db="EMBL/GenBank/DDBJ databases">
        <authorList>
            <person name="Varghese N."/>
            <person name="Submissions S."/>
        </authorList>
    </citation>
    <scope>NUCLEOTIDE SEQUENCE [LARGE SCALE GENOMIC DNA]</scope>
    <source>
        <strain evidence="3">DSM 4125</strain>
    </source>
</reference>
<evidence type="ECO:0000256" key="1">
    <source>
        <dbReference type="SAM" id="SignalP"/>
    </source>
</evidence>
<feature type="signal peptide" evidence="1">
    <location>
        <begin position="1"/>
        <end position="19"/>
    </location>
</feature>
<dbReference type="AlphaFoldDB" id="A0A1X7LDL4"/>
<proteinExistence type="predicted"/>
<accession>A0A1X7LDL4</accession>
<keyword evidence="1" id="KW-0732">Signal</keyword>
<organism evidence="2 3">
    <name type="scientific">Marivirga sericea</name>
    <dbReference type="NCBI Taxonomy" id="1028"/>
    <lineage>
        <taxon>Bacteria</taxon>
        <taxon>Pseudomonadati</taxon>
        <taxon>Bacteroidota</taxon>
        <taxon>Cytophagia</taxon>
        <taxon>Cytophagales</taxon>
        <taxon>Marivirgaceae</taxon>
        <taxon>Marivirga</taxon>
    </lineage>
</organism>
<sequence>MKKLIVMLALMLAGTFGFAESESNDATKNATDVKIENVELSQPIGAEEVCGFDVSFDTAEFGSGSFWMSCDDSTTTGDILDILLAMFW</sequence>
<gene>
    <name evidence="2" type="ORF">SAMN05661096_03829</name>
</gene>
<dbReference type="RefSeq" id="WP_085518951.1">
    <property type="nucleotide sequence ID" value="NZ_FXAW01000010.1"/>
</dbReference>
<dbReference type="EMBL" id="FXAW01000010">
    <property type="protein sequence ID" value="SMG51865.1"/>
    <property type="molecule type" value="Genomic_DNA"/>
</dbReference>
<evidence type="ECO:0000313" key="3">
    <source>
        <dbReference type="Proteomes" id="UP000193804"/>
    </source>
</evidence>
<dbReference type="STRING" id="1028.SAMN05661096_03829"/>
<protein>
    <submittedName>
        <fullName evidence="2">Uncharacterized protein</fullName>
    </submittedName>
</protein>